<dbReference type="RefSeq" id="XP_003033789.1">
    <property type="nucleotide sequence ID" value="XM_003033743.1"/>
</dbReference>
<dbReference type="PRINTS" id="PR00793">
    <property type="entry name" value="PROAMNOPTASE"/>
</dbReference>
<dbReference type="GO" id="GO:0006508">
    <property type="term" value="P:proteolysis"/>
    <property type="evidence" value="ECO:0007669"/>
    <property type="project" value="InterPro"/>
</dbReference>
<dbReference type="eggNOG" id="ENOG502S8ER">
    <property type="taxonomic scope" value="Eukaryota"/>
</dbReference>
<evidence type="ECO:0000256" key="2">
    <source>
        <dbReference type="ARBA" id="ARBA00022801"/>
    </source>
</evidence>
<evidence type="ECO:0000313" key="4">
    <source>
        <dbReference type="EMBL" id="EFI98886.1"/>
    </source>
</evidence>
<dbReference type="InParanoid" id="D8PZM1"/>
<protein>
    <recommendedName>
        <fullName evidence="3">AB hydrolase-1 domain-containing protein</fullName>
    </recommendedName>
</protein>
<dbReference type="InterPro" id="IPR029058">
    <property type="entry name" value="AB_hydrolase_fold"/>
</dbReference>
<dbReference type="InterPro" id="IPR002410">
    <property type="entry name" value="Peptidase_S33"/>
</dbReference>
<dbReference type="ESTHER" id="schcm-d8pzm1">
    <property type="family name" value="Proline_iminopeptidase"/>
</dbReference>
<organism evidence="5">
    <name type="scientific">Schizophyllum commune (strain H4-8 / FGSC 9210)</name>
    <name type="common">Split gill fungus</name>
    <dbReference type="NCBI Taxonomy" id="578458"/>
    <lineage>
        <taxon>Eukaryota</taxon>
        <taxon>Fungi</taxon>
        <taxon>Dikarya</taxon>
        <taxon>Basidiomycota</taxon>
        <taxon>Agaricomycotina</taxon>
        <taxon>Agaricomycetes</taxon>
        <taxon>Agaricomycetidae</taxon>
        <taxon>Agaricales</taxon>
        <taxon>Schizophyllaceae</taxon>
        <taxon>Schizophyllum</taxon>
    </lineage>
</organism>
<sequence>MTAFPDFSDGRIPYIVGDSTYETYYKIFGDLSSGKRPLVVVHGGPSFSHDYLLPISDIASIHGYPVVFYDQVGAGLSTHVRERKGDTAFWTFDFFIDEFFNLLAHLKIGEYDYLGHSWGGILGQEIVLRRHPKGMKNFILANSLPKKEWWDMSFMQLLEKADIPEQAKQTIVGQDATPEERWEAVQLFYAQYGCMVQPFPEDFLRGMAGNFGEDADTTANDAMNAQGGELNGWDVRDKLGEIDVPTLVINGARDFAQDWVVAPFVEKISGAKWVKFEYSSHTPFWEERDKFMQVVAKYLGNH</sequence>
<proteinExistence type="inferred from homology"/>
<evidence type="ECO:0000313" key="5">
    <source>
        <dbReference type="Proteomes" id="UP000007431"/>
    </source>
</evidence>
<comment type="similarity">
    <text evidence="1">Belongs to the peptidase S33 family.</text>
</comment>
<accession>D8PZM1</accession>
<dbReference type="SUPFAM" id="SSF53474">
    <property type="entry name" value="alpha/beta-Hydrolases"/>
    <property type="match status" value="1"/>
</dbReference>
<dbReference type="GO" id="GO:0008233">
    <property type="term" value="F:peptidase activity"/>
    <property type="evidence" value="ECO:0007669"/>
    <property type="project" value="InterPro"/>
</dbReference>
<dbReference type="VEuPathDB" id="FungiDB:SCHCODRAFT_02568939"/>
<dbReference type="OrthoDB" id="190201at2759"/>
<dbReference type="OMA" id="NIPNATW"/>
<dbReference type="GeneID" id="9586351"/>
<dbReference type="AlphaFoldDB" id="D8PZM1"/>
<gene>
    <name evidence="4" type="ORF">SCHCODRAFT_84750</name>
</gene>
<dbReference type="Gene3D" id="3.40.50.1820">
    <property type="entry name" value="alpha/beta hydrolase"/>
    <property type="match status" value="1"/>
</dbReference>
<dbReference type="KEGG" id="scm:SCHCO_02568939"/>
<feature type="domain" description="AB hydrolase-1" evidence="3">
    <location>
        <begin position="37"/>
        <end position="287"/>
    </location>
</feature>
<dbReference type="HOGENOM" id="CLU_020336_15_1_1"/>
<evidence type="ECO:0000256" key="1">
    <source>
        <dbReference type="ARBA" id="ARBA00010088"/>
    </source>
</evidence>
<dbReference type="PANTHER" id="PTHR43798">
    <property type="entry name" value="MONOACYLGLYCEROL LIPASE"/>
    <property type="match status" value="1"/>
</dbReference>
<dbReference type="PIRSF" id="PIRSF005539">
    <property type="entry name" value="Pept_S33_TRI_F1"/>
    <property type="match status" value="1"/>
</dbReference>
<keyword evidence="2" id="KW-0378">Hydrolase</keyword>
<dbReference type="EMBL" id="GL377304">
    <property type="protein sequence ID" value="EFI98886.1"/>
    <property type="molecule type" value="Genomic_DNA"/>
</dbReference>
<keyword evidence="5" id="KW-1185">Reference proteome</keyword>
<dbReference type="Proteomes" id="UP000007431">
    <property type="component" value="Unassembled WGS sequence"/>
</dbReference>
<dbReference type="InterPro" id="IPR000073">
    <property type="entry name" value="AB_hydrolase_1"/>
</dbReference>
<dbReference type="InterPro" id="IPR005945">
    <property type="entry name" value="Pro_imino_pep"/>
</dbReference>
<dbReference type="GO" id="GO:0016020">
    <property type="term" value="C:membrane"/>
    <property type="evidence" value="ECO:0007669"/>
    <property type="project" value="TreeGrafter"/>
</dbReference>
<evidence type="ECO:0000259" key="3">
    <source>
        <dbReference type="Pfam" id="PF00561"/>
    </source>
</evidence>
<reference evidence="4 5" key="1">
    <citation type="journal article" date="2010" name="Nat. Biotechnol.">
        <title>Genome sequence of the model mushroom Schizophyllum commune.</title>
        <authorList>
            <person name="Ohm R.A."/>
            <person name="de Jong J.F."/>
            <person name="Lugones L.G."/>
            <person name="Aerts A."/>
            <person name="Kothe E."/>
            <person name="Stajich J.E."/>
            <person name="de Vries R.P."/>
            <person name="Record E."/>
            <person name="Levasseur A."/>
            <person name="Baker S.E."/>
            <person name="Bartholomew K.A."/>
            <person name="Coutinho P.M."/>
            <person name="Erdmann S."/>
            <person name="Fowler T.J."/>
            <person name="Gathman A.C."/>
            <person name="Lombard V."/>
            <person name="Henrissat B."/>
            <person name="Knabe N."/>
            <person name="Kuees U."/>
            <person name="Lilly W.W."/>
            <person name="Lindquist E."/>
            <person name="Lucas S."/>
            <person name="Magnuson J.K."/>
            <person name="Piumi F."/>
            <person name="Raudaskoski M."/>
            <person name="Salamov A."/>
            <person name="Schmutz J."/>
            <person name="Schwarze F.W.M.R."/>
            <person name="vanKuyk P.A."/>
            <person name="Horton J.S."/>
            <person name="Grigoriev I.V."/>
            <person name="Woesten H.A.B."/>
        </authorList>
    </citation>
    <scope>NUCLEOTIDE SEQUENCE [LARGE SCALE GENOMIC DNA]</scope>
    <source>
        <strain evidence="5">H4-8 / FGSC 9210</strain>
    </source>
</reference>
<dbReference type="PANTHER" id="PTHR43798:SF31">
    <property type="entry name" value="AB HYDROLASE SUPERFAMILY PROTEIN YCLE"/>
    <property type="match status" value="1"/>
</dbReference>
<name>D8PZM1_SCHCM</name>
<dbReference type="InterPro" id="IPR050266">
    <property type="entry name" value="AB_hydrolase_sf"/>
</dbReference>
<dbReference type="Pfam" id="PF00561">
    <property type="entry name" value="Abhydrolase_1"/>
    <property type="match status" value="1"/>
</dbReference>